<dbReference type="AlphaFoldDB" id="A0A074YL27"/>
<evidence type="ECO:0000313" key="2">
    <source>
        <dbReference type="Proteomes" id="UP000030641"/>
    </source>
</evidence>
<dbReference type="GeneID" id="25365741"/>
<dbReference type="HOGENOM" id="CLU_2721813_0_0_1"/>
<dbReference type="Proteomes" id="UP000030641">
    <property type="component" value="Unassembled WGS sequence"/>
</dbReference>
<proteinExistence type="predicted"/>
<dbReference type="InParanoid" id="A0A074YL27"/>
<dbReference type="PROSITE" id="PS51257">
    <property type="entry name" value="PROKAR_LIPOPROTEIN"/>
    <property type="match status" value="1"/>
</dbReference>
<dbReference type="EMBL" id="KL584752">
    <property type="protein sequence ID" value="KEQ98518.1"/>
    <property type="molecule type" value="Genomic_DNA"/>
</dbReference>
<evidence type="ECO:0000313" key="1">
    <source>
        <dbReference type="EMBL" id="KEQ98518.1"/>
    </source>
</evidence>
<name>A0A074YL27_AURSE</name>
<dbReference type="RefSeq" id="XP_013346884.1">
    <property type="nucleotide sequence ID" value="XM_013491430.1"/>
</dbReference>
<sequence length="72" mass="7884">MSTPYSRAGGSWMSLQACSQLLFPSAEVWQKANSPLQSQPRVTRGRCSVEVEAGPDRTVACNGVSFLFDDHH</sequence>
<protein>
    <submittedName>
        <fullName evidence="1">Uncharacterized protein</fullName>
    </submittedName>
</protein>
<keyword evidence="2" id="KW-1185">Reference proteome</keyword>
<reference evidence="1 2" key="1">
    <citation type="journal article" date="2014" name="BMC Genomics">
        <title>Genome sequencing of four Aureobasidium pullulans varieties: biotechnological potential, stress tolerance, and description of new species.</title>
        <authorList>
            <person name="Gostin Ar C."/>
            <person name="Ohm R.A."/>
            <person name="Kogej T."/>
            <person name="Sonjak S."/>
            <person name="Turk M."/>
            <person name="Zajc J."/>
            <person name="Zalar P."/>
            <person name="Grube M."/>
            <person name="Sun H."/>
            <person name="Han J."/>
            <person name="Sharma A."/>
            <person name="Chiniquy J."/>
            <person name="Ngan C.Y."/>
            <person name="Lipzen A."/>
            <person name="Barry K."/>
            <person name="Grigoriev I.V."/>
            <person name="Gunde-Cimerman N."/>
        </authorList>
    </citation>
    <scope>NUCLEOTIDE SEQUENCE [LARGE SCALE GENOMIC DNA]</scope>
    <source>
        <strain evidence="1 2">EXF-2481</strain>
    </source>
</reference>
<accession>A0A074YL27</accession>
<gene>
    <name evidence="1" type="ORF">AUEXF2481DRAFT_37030</name>
</gene>
<organism evidence="1 2">
    <name type="scientific">Aureobasidium subglaciale (strain EXF-2481)</name>
    <name type="common">Aureobasidium pullulans var. subglaciale</name>
    <dbReference type="NCBI Taxonomy" id="1043005"/>
    <lineage>
        <taxon>Eukaryota</taxon>
        <taxon>Fungi</taxon>
        <taxon>Dikarya</taxon>
        <taxon>Ascomycota</taxon>
        <taxon>Pezizomycotina</taxon>
        <taxon>Dothideomycetes</taxon>
        <taxon>Dothideomycetidae</taxon>
        <taxon>Dothideales</taxon>
        <taxon>Saccotheciaceae</taxon>
        <taxon>Aureobasidium</taxon>
    </lineage>
</organism>